<name>A0A9Q3KSS3_9BASI</name>
<comment type="caution">
    <text evidence="1">The sequence shown here is derived from an EMBL/GenBank/DDBJ whole genome shotgun (WGS) entry which is preliminary data.</text>
</comment>
<protein>
    <submittedName>
        <fullName evidence="1">Uncharacterized protein</fullName>
    </submittedName>
</protein>
<dbReference type="OrthoDB" id="2506366at2759"/>
<evidence type="ECO:0000313" key="1">
    <source>
        <dbReference type="EMBL" id="MBW0587505.1"/>
    </source>
</evidence>
<accession>A0A9Q3KSS3</accession>
<dbReference type="AlphaFoldDB" id="A0A9Q3KSS3"/>
<gene>
    <name evidence="1" type="ORF">O181_127220</name>
</gene>
<organism evidence="1 2">
    <name type="scientific">Austropuccinia psidii MF-1</name>
    <dbReference type="NCBI Taxonomy" id="1389203"/>
    <lineage>
        <taxon>Eukaryota</taxon>
        <taxon>Fungi</taxon>
        <taxon>Dikarya</taxon>
        <taxon>Basidiomycota</taxon>
        <taxon>Pucciniomycotina</taxon>
        <taxon>Pucciniomycetes</taxon>
        <taxon>Pucciniales</taxon>
        <taxon>Sphaerophragmiaceae</taxon>
        <taxon>Austropuccinia</taxon>
    </lineage>
</organism>
<sequence length="137" mass="16398">WGRVESDRRYRPESLEKLFNNTKRSGGMRDLAEYKEIIGEYENITSYLYKYGYIIREVEHNGELYETRAPEIRTSIIKEMRRDKVMFQARDGGYIVEEMRVLKSYIEQELQTVIISTDRVEDTTSNYELNQPHIDKT</sequence>
<dbReference type="Proteomes" id="UP000765509">
    <property type="component" value="Unassembled WGS sequence"/>
</dbReference>
<keyword evidence="2" id="KW-1185">Reference proteome</keyword>
<evidence type="ECO:0000313" key="2">
    <source>
        <dbReference type="Proteomes" id="UP000765509"/>
    </source>
</evidence>
<feature type="non-terminal residue" evidence="1">
    <location>
        <position position="1"/>
    </location>
</feature>
<reference evidence="1" key="1">
    <citation type="submission" date="2021-03" db="EMBL/GenBank/DDBJ databases">
        <title>Draft genome sequence of rust myrtle Austropuccinia psidii MF-1, a brazilian biotype.</title>
        <authorList>
            <person name="Quecine M.C."/>
            <person name="Pachon D.M.R."/>
            <person name="Bonatelli M.L."/>
            <person name="Correr F.H."/>
            <person name="Franceschini L.M."/>
            <person name="Leite T.F."/>
            <person name="Margarido G.R.A."/>
            <person name="Almeida C.A."/>
            <person name="Ferrarezi J.A."/>
            <person name="Labate C.A."/>
        </authorList>
    </citation>
    <scope>NUCLEOTIDE SEQUENCE</scope>
    <source>
        <strain evidence="1">MF-1</strain>
    </source>
</reference>
<proteinExistence type="predicted"/>
<dbReference type="EMBL" id="AVOT02127321">
    <property type="protein sequence ID" value="MBW0587505.1"/>
    <property type="molecule type" value="Genomic_DNA"/>
</dbReference>